<evidence type="ECO:0000256" key="7">
    <source>
        <dbReference type="ARBA" id="ARBA00022962"/>
    </source>
</evidence>
<dbReference type="RefSeq" id="WP_168001735.1">
    <property type="nucleotide sequence ID" value="NZ_JAATEO010000015.1"/>
</dbReference>
<keyword evidence="11" id="KW-1185">Reference proteome</keyword>
<dbReference type="GO" id="GO:0004066">
    <property type="term" value="F:asparagine synthase (glutamine-hydrolyzing) activity"/>
    <property type="evidence" value="ECO:0007669"/>
    <property type="project" value="UniProtKB-EC"/>
</dbReference>
<dbReference type="CDD" id="cd00712">
    <property type="entry name" value="AsnB"/>
    <property type="match status" value="1"/>
</dbReference>
<keyword evidence="5" id="KW-0067">ATP-binding</keyword>
<evidence type="ECO:0000256" key="1">
    <source>
        <dbReference type="ARBA" id="ARBA00005187"/>
    </source>
</evidence>
<dbReference type="PANTHER" id="PTHR43284:SF1">
    <property type="entry name" value="ASPARAGINE SYNTHETASE"/>
    <property type="match status" value="1"/>
</dbReference>
<evidence type="ECO:0000256" key="3">
    <source>
        <dbReference type="ARBA" id="ARBA00012737"/>
    </source>
</evidence>
<dbReference type="InterPro" id="IPR014729">
    <property type="entry name" value="Rossmann-like_a/b/a_fold"/>
</dbReference>
<dbReference type="PROSITE" id="PS51278">
    <property type="entry name" value="GATASE_TYPE_2"/>
    <property type="match status" value="1"/>
</dbReference>
<gene>
    <name evidence="10" type="primary">asnB</name>
    <name evidence="10" type="ORF">HCJ94_15555</name>
</gene>
<dbReference type="InterPro" id="IPR001962">
    <property type="entry name" value="Asn_synthase"/>
</dbReference>
<dbReference type="InterPro" id="IPR029055">
    <property type="entry name" value="Ntn_hydrolases_N"/>
</dbReference>
<keyword evidence="7" id="KW-0315">Glutamine amidotransferase</keyword>
<organism evidence="10 11">
    <name type="scientific">Micromonospora thermarum</name>
    <dbReference type="NCBI Taxonomy" id="2720024"/>
    <lineage>
        <taxon>Bacteria</taxon>
        <taxon>Bacillati</taxon>
        <taxon>Actinomycetota</taxon>
        <taxon>Actinomycetes</taxon>
        <taxon>Micromonosporales</taxon>
        <taxon>Micromonosporaceae</taxon>
        <taxon>Micromonospora</taxon>
    </lineage>
</organism>
<evidence type="ECO:0000256" key="5">
    <source>
        <dbReference type="ARBA" id="ARBA00022840"/>
    </source>
</evidence>
<dbReference type="InterPro" id="IPR033738">
    <property type="entry name" value="AsnB_N"/>
</dbReference>
<dbReference type="Gene3D" id="3.40.50.620">
    <property type="entry name" value="HUPs"/>
    <property type="match status" value="1"/>
</dbReference>
<comment type="caution">
    <text evidence="10">The sequence shown here is derived from an EMBL/GenBank/DDBJ whole genome shotgun (WGS) entry which is preliminary data.</text>
</comment>
<keyword evidence="6" id="KW-0061">Asparagine biosynthesis</keyword>
<dbReference type="SUPFAM" id="SSF56235">
    <property type="entry name" value="N-terminal nucleophile aminohydrolases (Ntn hydrolases)"/>
    <property type="match status" value="1"/>
</dbReference>
<evidence type="ECO:0000313" key="11">
    <source>
        <dbReference type="Proteomes" id="UP000783871"/>
    </source>
</evidence>
<name>A0ABX0Z6A5_9ACTN</name>
<evidence type="ECO:0000256" key="2">
    <source>
        <dbReference type="ARBA" id="ARBA00005752"/>
    </source>
</evidence>
<keyword evidence="4" id="KW-0547">Nucleotide-binding</keyword>
<dbReference type="EMBL" id="JAATEO010000015">
    <property type="protein sequence ID" value="NJP33362.1"/>
    <property type="molecule type" value="Genomic_DNA"/>
</dbReference>
<comment type="pathway">
    <text evidence="1">Amino-acid biosynthesis; L-asparagine biosynthesis; L-asparagine from L-aspartate (L-Gln route): step 1/1.</text>
</comment>
<dbReference type="NCBIfam" id="TIGR01536">
    <property type="entry name" value="asn_synth_AEB"/>
    <property type="match status" value="1"/>
</dbReference>
<dbReference type="InterPro" id="IPR017932">
    <property type="entry name" value="GATase_2_dom"/>
</dbReference>
<dbReference type="InterPro" id="IPR006426">
    <property type="entry name" value="Asn_synth_AEB"/>
</dbReference>
<dbReference type="InterPro" id="IPR051786">
    <property type="entry name" value="ASN_synthetase/amidase"/>
</dbReference>
<evidence type="ECO:0000259" key="9">
    <source>
        <dbReference type="PROSITE" id="PS51278"/>
    </source>
</evidence>
<dbReference type="Pfam" id="PF13522">
    <property type="entry name" value="GATase_6"/>
    <property type="match status" value="1"/>
</dbReference>
<reference evidence="10 11" key="1">
    <citation type="submission" date="2020-03" db="EMBL/GenBank/DDBJ databases">
        <title>WGS of actinomycetes isolated from Thailand.</title>
        <authorList>
            <person name="Thawai C."/>
        </authorList>
    </citation>
    <scope>NUCLEOTIDE SEQUENCE [LARGE SCALE GENOMIC DNA]</scope>
    <source>
        <strain evidence="10 11">HSS6-12</strain>
    </source>
</reference>
<evidence type="ECO:0000313" key="10">
    <source>
        <dbReference type="EMBL" id="NJP33362.1"/>
    </source>
</evidence>
<dbReference type="PIRSF" id="PIRSF001589">
    <property type="entry name" value="Asn_synthetase_glu-h"/>
    <property type="match status" value="1"/>
</dbReference>
<keyword evidence="10" id="KW-0436">Ligase</keyword>
<accession>A0ABX0Z6A5</accession>
<dbReference type="CDD" id="cd01991">
    <property type="entry name" value="Asn_synthase_B_C"/>
    <property type="match status" value="1"/>
</dbReference>
<dbReference type="SUPFAM" id="SSF52402">
    <property type="entry name" value="Adenine nucleotide alpha hydrolases-like"/>
    <property type="match status" value="1"/>
</dbReference>
<evidence type="ECO:0000256" key="6">
    <source>
        <dbReference type="ARBA" id="ARBA00022888"/>
    </source>
</evidence>
<protein>
    <recommendedName>
        <fullName evidence="3">asparagine synthase (glutamine-hydrolyzing)</fullName>
        <ecNumber evidence="3">6.3.5.4</ecNumber>
    </recommendedName>
</protein>
<dbReference type="Gene3D" id="3.60.20.10">
    <property type="entry name" value="Glutamine Phosphoribosylpyrophosphate, subunit 1, domain 1"/>
    <property type="match status" value="1"/>
</dbReference>
<proteinExistence type="inferred from homology"/>
<sequence>MCGIVGWVDFGRDLTGERATLRAMTDTLTNRGVDDSGVWIRGHAALGHTRTAIIDVAGGAQPLTVEQDGREVATIVYNGEVYNFKQLRTELRARGHEFRTRSDTEVILRAYLEWGVECAARLEGIFAFAIWDLRRQELVLVRDRLGVKPLFYARRPEGILFGSEPKALLANPLVRPVVGLDNLQELFATAKRPGMSVFRDLRAVLPGTTLTISRAGMAQRRYWALEARPHTDDLDGTVGHIRELLHDIVLRELESEVPLCTALSGGVDSSAVSAIAAYWRWKLDGERIRTFVTTFDDYATSFQPDDVRFAPDEVFADEVARHLKSEHVRIQLNTRDLMDRAARDAVLWAQDMPTTLGDMDTSNYLTARRIKEHSTVALSGEVADEIFGGYSWMYDQQLLAADMFPWVAKEYLMPGSPRGQGRGLFDPGFMAKLDLGTYYRDQYRTALTAAPYTGDEDDTERLMRGITHVTLTWWLPMLLDRDDRLAMANALELRVPYGDHRLVEYLYNTPWRLKTFDGREKSLLRAAARDLVPHSVLDRAKSPWPVTQDPAYAEMLRGELSALVNDPSSPSLPLLDLPAVRATLDRPSEIAHQWVSRMNIEMVLQFDAWLRRYDVQLAI</sequence>
<keyword evidence="6" id="KW-0028">Amino-acid biosynthesis</keyword>
<feature type="domain" description="Glutamine amidotransferase type-2" evidence="9">
    <location>
        <begin position="2"/>
        <end position="215"/>
    </location>
</feature>
<dbReference type="Proteomes" id="UP000783871">
    <property type="component" value="Unassembled WGS sequence"/>
</dbReference>
<evidence type="ECO:0000256" key="8">
    <source>
        <dbReference type="ARBA" id="ARBA00048741"/>
    </source>
</evidence>
<dbReference type="PANTHER" id="PTHR43284">
    <property type="entry name" value="ASPARAGINE SYNTHETASE (GLUTAMINE-HYDROLYZING)"/>
    <property type="match status" value="1"/>
</dbReference>
<dbReference type="EC" id="6.3.5.4" evidence="3"/>
<comment type="catalytic activity">
    <reaction evidence="8">
        <text>L-aspartate + L-glutamine + ATP + H2O = L-asparagine + L-glutamate + AMP + diphosphate + H(+)</text>
        <dbReference type="Rhea" id="RHEA:12228"/>
        <dbReference type="ChEBI" id="CHEBI:15377"/>
        <dbReference type="ChEBI" id="CHEBI:15378"/>
        <dbReference type="ChEBI" id="CHEBI:29985"/>
        <dbReference type="ChEBI" id="CHEBI:29991"/>
        <dbReference type="ChEBI" id="CHEBI:30616"/>
        <dbReference type="ChEBI" id="CHEBI:33019"/>
        <dbReference type="ChEBI" id="CHEBI:58048"/>
        <dbReference type="ChEBI" id="CHEBI:58359"/>
        <dbReference type="ChEBI" id="CHEBI:456215"/>
        <dbReference type="EC" id="6.3.5.4"/>
    </reaction>
</comment>
<dbReference type="Pfam" id="PF00733">
    <property type="entry name" value="Asn_synthase"/>
    <property type="match status" value="1"/>
</dbReference>
<comment type="similarity">
    <text evidence="2">Belongs to the asparagine synthetase family.</text>
</comment>
<evidence type="ECO:0000256" key="4">
    <source>
        <dbReference type="ARBA" id="ARBA00022741"/>
    </source>
</evidence>